<keyword evidence="3" id="KW-0119">Carbohydrate metabolism</keyword>
<sequence length="324" mass="33709">MQQSVFLPIALAALVVATPAPSRTEELEKRETTYCGQWDSVETGSYIVYNNLWGMDNGDGSQCTTVDSVSNDGTTVAWSTSWSWSGGSSDVKSYANAVLQADAATVGDIGAMDSSWSWSYDGTDIVANVAYDIFTNSDCGDTAEYEIMIWLAALGGAGPISSTGSTIDTPALSGVTWDLYYGLNGDMKVYSFVAQSDQPDFSGDLLDFFDYLVDSQGYSDSQCIYSIGAGTEPFTGSDAVLSTSGYSVTVSTGGSSSGESGSDDSASPTTTTTATTTTTPTSGSGDSGDCATMWGQCGGSGWTGPACCSEGTCTYSNDWYSQCV</sequence>
<evidence type="ECO:0000313" key="7">
    <source>
        <dbReference type="EMBL" id="KAJ2892908.1"/>
    </source>
</evidence>
<dbReference type="SMART" id="SM00236">
    <property type="entry name" value="fCBD"/>
    <property type="match status" value="1"/>
</dbReference>
<dbReference type="InterPro" id="IPR035971">
    <property type="entry name" value="CBD_sf"/>
</dbReference>
<keyword evidence="3" id="KW-0624">Polysaccharide degradation</keyword>
<dbReference type="EMBL" id="JAKWBI020000695">
    <property type="protein sequence ID" value="KAJ2892908.1"/>
    <property type="molecule type" value="Genomic_DNA"/>
</dbReference>
<dbReference type="Pfam" id="PF01670">
    <property type="entry name" value="Glyco_hydro_12"/>
    <property type="match status" value="1"/>
</dbReference>
<keyword evidence="2 5" id="KW-0732">Signal</keyword>
<dbReference type="PROSITE" id="PS51164">
    <property type="entry name" value="CBM1_2"/>
    <property type="match status" value="1"/>
</dbReference>
<evidence type="ECO:0000259" key="6">
    <source>
        <dbReference type="PROSITE" id="PS51164"/>
    </source>
</evidence>
<evidence type="ECO:0000256" key="4">
    <source>
        <dbReference type="SAM" id="MobiDB-lite"/>
    </source>
</evidence>
<keyword evidence="3" id="KW-0378">Hydrolase</keyword>
<comment type="caution">
    <text evidence="7">The sequence shown here is derived from an EMBL/GenBank/DDBJ whole genome shotgun (WGS) entry which is preliminary data.</text>
</comment>
<dbReference type="PANTHER" id="PTHR34002">
    <property type="entry name" value="BLR1656 PROTEIN"/>
    <property type="match status" value="1"/>
</dbReference>
<dbReference type="GO" id="GO:0030248">
    <property type="term" value="F:cellulose binding"/>
    <property type="evidence" value="ECO:0007669"/>
    <property type="project" value="InterPro"/>
</dbReference>
<accession>A0AAD5WN91</accession>
<dbReference type="AlphaFoldDB" id="A0AAD5WN91"/>
<dbReference type="InterPro" id="IPR000254">
    <property type="entry name" value="CBD"/>
</dbReference>
<keyword evidence="3" id="KW-0326">Glycosidase</keyword>
<dbReference type="PROSITE" id="PS00562">
    <property type="entry name" value="CBM1_1"/>
    <property type="match status" value="1"/>
</dbReference>
<protein>
    <submittedName>
        <fullName evidence="7">Endoglucanase</fullName>
    </submittedName>
</protein>
<dbReference type="SUPFAM" id="SSF49899">
    <property type="entry name" value="Concanavalin A-like lectins/glucanases"/>
    <property type="match status" value="1"/>
</dbReference>
<reference evidence="7" key="1">
    <citation type="submission" date="2022-07" db="EMBL/GenBank/DDBJ databases">
        <title>Draft genome sequence of Zalerion maritima ATCC 34329, a (micro)plastics degrading marine fungus.</title>
        <authorList>
            <person name="Paco A."/>
            <person name="Goncalves M.F.M."/>
            <person name="Rocha-Santos T.A.P."/>
            <person name="Alves A."/>
        </authorList>
    </citation>
    <scope>NUCLEOTIDE SEQUENCE</scope>
    <source>
        <strain evidence="7">ATCC 34329</strain>
    </source>
</reference>
<dbReference type="GO" id="GO:0008810">
    <property type="term" value="F:cellulase activity"/>
    <property type="evidence" value="ECO:0007669"/>
    <property type="project" value="InterPro"/>
</dbReference>
<dbReference type="Proteomes" id="UP001201980">
    <property type="component" value="Unassembled WGS sequence"/>
</dbReference>
<dbReference type="PANTHER" id="PTHR34002:SF9">
    <property type="entry name" value="XYLOGLUCAN-SPECIFIC ENDO-BETA-1,4-GLUCANASE A"/>
    <property type="match status" value="1"/>
</dbReference>
<evidence type="ECO:0000256" key="5">
    <source>
        <dbReference type="SAM" id="SignalP"/>
    </source>
</evidence>
<organism evidence="7 8">
    <name type="scientific">Zalerion maritima</name>
    <dbReference type="NCBI Taxonomy" id="339359"/>
    <lineage>
        <taxon>Eukaryota</taxon>
        <taxon>Fungi</taxon>
        <taxon>Dikarya</taxon>
        <taxon>Ascomycota</taxon>
        <taxon>Pezizomycotina</taxon>
        <taxon>Sordariomycetes</taxon>
        <taxon>Lulworthiomycetidae</taxon>
        <taxon>Lulworthiales</taxon>
        <taxon>Lulworthiaceae</taxon>
        <taxon>Zalerion</taxon>
    </lineage>
</organism>
<proteinExistence type="inferred from homology"/>
<feature type="domain" description="CBM1" evidence="6">
    <location>
        <begin position="289"/>
        <end position="324"/>
    </location>
</feature>
<keyword evidence="8" id="KW-1185">Reference proteome</keyword>
<name>A0AAD5WN91_9PEZI</name>
<dbReference type="GO" id="GO:0000272">
    <property type="term" value="P:polysaccharide catabolic process"/>
    <property type="evidence" value="ECO:0007669"/>
    <property type="project" value="UniProtKB-KW"/>
</dbReference>
<feature type="chain" id="PRO_5042296442" evidence="5">
    <location>
        <begin position="18"/>
        <end position="324"/>
    </location>
</feature>
<dbReference type="InterPro" id="IPR013320">
    <property type="entry name" value="ConA-like_dom_sf"/>
</dbReference>
<dbReference type="GO" id="GO:0005576">
    <property type="term" value="C:extracellular region"/>
    <property type="evidence" value="ECO:0007669"/>
    <property type="project" value="InterPro"/>
</dbReference>
<dbReference type="Pfam" id="PF00734">
    <property type="entry name" value="CBM_1"/>
    <property type="match status" value="1"/>
</dbReference>
<feature type="region of interest" description="Disordered" evidence="4">
    <location>
        <begin position="252"/>
        <end position="287"/>
    </location>
</feature>
<evidence type="ECO:0000256" key="1">
    <source>
        <dbReference type="ARBA" id="ARBA00005519"/>
    </source>
</evidence>
<dbReference type="InterPro" id="IPR002594">
    <property type="entry name" value="GH12"/>
</dbReference>
<dbReference type="InterPro" id="IPR013319">
    <property type="entry name" value="GH11/12"/>
</dbReference>
<dbReference type="SUPFAM" id="SSF57180">
    <property type="entry name" value="Cellulose-binding domain"/>
    <property type="match status" value="1"/>
</dbReference>
<dbReference type="Gene3D" id="2.60.120.180">
    <property type="match status" value="1"/>
</dbReference>
<comment type="similarity">
    <text evidence="1 3">Belongs to the glycosyl hydrolase 12 (cellulase H) family.</text>
</comment>
<feature type="signal peptide" evidence="5">
    <location>
        <begin position="1"/>
        <end position="17"/>
    </location>
</feature>
<evidence type="ECO:0000313" key="8">
    <source>
        <dbReference type="Proteomes" id="UP001201980"/>
    </source>
</evidence>
<evidence type="ECO:0000256" key="2">
    <source>
        <dbReference type="ARBA" id="ARBA00022729"/>
    </source>
</evidence>
<gene>
    <name evidence="7" type="ORF">MKZ38_009213</name>
</gene>
<evidence type="ECO:0000256" key="3">
    <source>
        <dbReference type="RuleBase" id="RU361163"/>
    </source>
</evidence>